<organism evidence="3 4">
    <name type="scientific">Digitaria exilis</name>
    <dbReference type="NCBI Taxonomy" id="1010633"/>
    <lineage>
        <taxon>Eukaryota</taxon>
        <taxon>Viridiplantae</taxon>
        <taxon>Streptophyta</taxon>
        <taxon>Embryophyta</taxon>
        <taxon>Tracheophyta</taxon>
        <taxon>Spermatophyta</taxon>
        <taxon>Magnoliopsida</taxon>
        <taxon>Liliopsida</taxon>
        <taxon>Poales</taxon>
        <taxon>Poaceae</taxon>
        <taxon>PACMAD clade</taxon>
        <taxon>Panicoideae</taxon>
        <taxon>Panicodae</taxon>
        <taxon>Paniceae</taxon>
        <taxon>Anthephorinae</taxon>
        <taxon>Digitaria</taxon>
    </lineage>
</organism>
<feature type="domain" description="Disease resistance R13L4/SHOC-2-like LRR" evidence="2">
    <location>
        <begin position="117"/>
        <end position="220"/>
    </location>
</feature>
<dbReference type="OrthoDB" id="1936883at2759"/>
<keyword evidence="1" id="KW-0677">Repeat</keyword>
<name>A0A835FCL2_9POAL</name>
<dbReference type="SUPFAM" id="SSF52047">
    <property type="entry name" value="RNI-like"/>
    <property type="match status" value="1"/>
</dbReference>
<dbReference type="PANTHER" id="PTHR47186:SF55">
    <property type="entry name" value="NB-ARC DOMAIN-CONTAINING PROTEIN"/>
    <property type="match status" value="1"/>
</dbReference>
<keyword evidence="4" id="KW-1185">Reference proteome</keyword>
<dbReference type="PANTHER" id="PTHR47186">
    <property type="entry name" value="LEUCINE-RICH REPEAT-CONTAINING PROTEIN 57"/>
    <property type="match status" value="1"/>
</dbReference>
<dbReference type="EMBL" id="JACEFO010001559">
    <property type="protein sequence ID" value="KAF8735060.1"/>
    <property type="molecule type" value="Genomic_DNA"/>
</dbReference>
<protein>
    <recommendedName>
        <fullName evidence="2">Disease resistance R13L4/SHOC-2-like LRR domain-containing protein</fullName>
    </recommendedName>
</protein>
<dbReference type="InterPro" id="IPR055414">
    <property type="entry name" value="LRR_R13L4/SHOC2-like"/>
</dbReference>
<dbReference type="Gene3D" id="3.80.10.10">
    <property type="entry name" value="Ribonuclease Inhibitor"/>
    <property type="match status" value="1"/>
</dbReference>
<dbReference type="AlphaFoldDB" id="A0A835FCL2"/>
<dbReference type="Pfam" id="PF23598">
    <property type="entry name" value="LRR_14"/>
    <property type="match status" value="1"/>
</dbReference>
<evidence type="ECO:0000259" key="2">
    <source>
        <dbReference type="Pfam" id="PF23598"/>
    </source>
</evidence>
<evidence type="ECO:0000313" key="3">
    <source>
        <dbReference type="EMBL" id="KAF8735060.1"/>
    </source>
</evidence>
<comment type="caution">
    <text evidence="3">The sequence shown here is derived from an EMBL/GenBank/DDBJ whole genome shotgun (WGS) entry which is preliminary data.</text>
</comment>
<reference evidence="3" key="1">
    <citation type="submission" date="2020-07" db="EMBL/GenBank/DDBJ databases">
        <title>Genome sequence and genetic diversity analysis of an under-domesticated orphan crop, white fonio (Digitaria exilis).</title>
        <authorList>
            <person name="Bennetzen J.L."/>
            <person name="Chen S."/>
            <person name="Ma X."/>
            <person name="Wang X."/>
            <person name="Yssel A.E.J."/>
            <person name="Chaluvadi S.R."/>
            <person name="Johnson M."/>
            <person name="Gangashetty P."/>
            <person name="Hamidou F."/>
            <person name="Sanogo M.D."/>
            <person name="Zwaenepoel A."/>
            <person name="Wallace J."/>
            <person name="Van De Peer Y."/>
            <person name="Van Deynze A."/>
        </authorList>
    </citation>
    <scope>NUCLEOTIDE SEQUENCE</scope>
    <source>
        <tissue evidence="3">Leaves</tissue>
    </source>
</reference>
<dbReference type="InterPro" id="IPR032675">
    <property type="entry name" value="LRR_dom_sf"/>
</dbReference>
<sequence>MGREPAARPMFTIQVKHSSPLSLWPNIDNKDPPTPSSLGLNFLLLGLEFAMVATNKRWPFWENKDLETKHRNDEARHILLQKCGGLPKVIRAVAESLDMFSGDKNRNVFESIDLSLLRSLTVFGKWESFIISDRMRLLRILDLEDVSSGVTDGDVEKMVKLLPRLKFLSLRGCKEISHLPDSLGDLKQLQTLDIRGTSVIKLPKSIIKLEKLQYIRAGTTKHHEASEAAGNPSATEAAASDEQTICYTGVVLVKVKHATASRLSDWRCKVWLQIYVEILKIRCCGVSSSLKFDGLKRMDTLKEVWLSGSYEYAFKQHLDSELKENKNKIIPKLE</sequence>
<dbReference type="Proteomes" id="UP000636709">
    <property type="component" value="Unassembled WGS sequence"/>
</dbReference>
<gene>
    <name evidence="3" type="ORF">HU200_014513</name>
</gene>
<evidence type="ECO:0000313" key="4">
    <source>
        <dbReference type="Proteomes" id="UP000636709"/>
    </source>
</evidence>
<evidence type="ECO:0000256" key="1">
    <source>
        <dbReference type="ARBA" id="ARBA00022737"/>
    </source>
</evidence>
<accession>A0A835FCL2</accession>
<proteinExistence type="predicted"/>